<dbReference type="RefSeq" id="WP_064121238.1">
    <property type="nucleotide sequence ID" value="NZ_CP015243.1"/>
</dbReference>
<organism evidence="1 2">
    <name type="scientific">Halotalea alkalilenta</name>
    <dbReference type="NCBI Taxonomy" id="376489"/>
    <lineage>
        <taxon>Bacteria</taxon>
        <taxon>Pseudomonadati</taxon>
        <taxon>Pseudomonadota</taxon>
        <taxon>Gammaproteobacteria</taxon>
        <taxon>Oceanospirillales</taxon>
        <taxon>Halomonadaceae</taxon>
        <taxon>Halotalea</taxon>
    </lineage>
</organism>
<keyword evidence="2" id="KW-1185">Reference proteome</keyword>
<name>A0A172YAJ7_9GAMM</name>
<dbReference type="KEGG" id="haa:A5892_01200"/>
<gene>
    <name evidence="1" type="ORF">A5892_01200</name>
</gene>
<reference evidence="1 2" key="1">
    <citation type="submission" date="2016-04" db="EMBL/GenBank/DDBJ databases">
        <title>Complete Genome Sequence of Halotalea alkalilenta IHB B 13600.</title>
        <authorList>
            <person name="Swarnkar M.K."/>
            <person name="Sharma A."/>
            <person name="Kaushal K."/>
            <person name="Soni R."/>
            <person name="Rana S."/>
            <person name="Singh A.K."/>
            <person name="Gulati A."/>
        </authorList>
    </citation>
    <scope>NUCLEOTIDE SEQUENCE [LARGE SCALE GENOMIC DNA]</scope>
    <source>
        <strain evidence="1 2">IHB B 13600</strain>
    </source>
</reference>
<evidence type="ECO:0000313" key="2">
    <source>
        <dbReference type="Proteomes" id="UP000077875"/>
    </source>
</evidence>
<evidence type="ECO:0000313" key="1">
    <source>
        <dbReference type="EMBL" id="ANF56249.1"/>
    </source>
</evidence>
<dbReference type="AlphaFoldDB" id="A0A172YAJ7"/>
<dbReference type="Proteomes" id="UP000077875">
    <property type="component" value="Chromosome"/>
</dbReference>
<protein>
    <submittedName>
        <fullName evidence="1">Uncharacterized protein</fullName>
    </submittedName>
</protein>
<dbReference type="EMBL" id="CP015243">
    <property type="protein sequence ID" value="ANF56249.1"/>
    <property type="molecule type" value="Genomic_DNA"/>
</dbReference>
<sequence length="140" mass="14210">MSDTSATPAQLAAVGFAALAIGKAFDALEAVHFPLDDAQYAAMTQAVGGWLRERHGDAAVDAAKQALGDGALGSDNAEEDEIDAAVEAAQQGLAASFAILGEQRADAIEAAHQAGLAAIREALAEAYGEEAVATRWSSAL</sequence>
<proteinExistence type="predicted"/>
<accession>A0A172YAJ7</accession>